<dbReference type="EMBL" id="MHHZ01000013">
    <property type="protein sequence ID" value="OGY41821.1"/>
    <property type="molecule type" value="Genomic_DNA"/>
</dbReference>
<accession>A0A1G1XPB9</accession>
<dbReference type="InterPro" id="IPR019004">
    <property type="entry name" value="YqeY/Aim41"/>
</dbReference>
<feature type="non-terminal residue" evidence="1">
    <location>
        <position position="131"/>
    </location>
</feature>
<gene>
    <name evidence="1" type="ORF">A2Y82_00580</name>
</gene>
<reference evidence="1 2" key="1">
    <citation type="journal article" date="2016" name="Nat. Commun.">
        <title>Thousands of microbial genomes shed light on interconnected biogeochemical processes in an aquifer system.</title>
        <authorList>
            <person name="Anantharaman K."/>
            <person name="Brown C.T."/>
            <person name="Hug L.A."/>
            <person name="Sharon I."/>
            <person name="Castelle C.J."/>
            <person name="Probst A.J."/>
            <person name="Thomas B.C."/>
            <person name="Singh A."/>
            <person name="Wilkins M.J."/>
            <person name="Karaoz U."/>
            <person name="Brodie E.L."/>
            <person name="Williams K.H."/>
            <person name="Hubbard S.S."/>
            <person name="Banfield J.F."/>
        </authorList>
    </citation>
    <scope>NUCLEOTIDE SEQUENCE [LARGE SCALE GENOMIC DNA]</scope>
</reference>
<dbReference type="AlphaFoldDB" id="A0A1G1XPB9"/>
<dbReference type="InterPro" id="IPR003789">
    <property type="entry name" value="Asn/Gln_tRNA_amidoTrase-B-like"/>
</dbReference>
<dbReference type="InterPro" id="IPR023168">
    <property type="entry name" value="GatB_Yqey_C_2"/>
</dbReference>
<evidence type="ECO:0000313" key="1">
    <source>
        <dbReference type="EMBL" id="OGY41821.1"/>
    </source>
</evidence>
<dbReference type="GO" id="GO:0016884">
    <property type="term" value="F:carbon-nitrogen ligase activity, with glutamine as amido-N-donor"/>
    <property type="evidence" value="ECO:0007669"/>
    <property type="project" value="InterPro"/>
</dbReference>
<evidence type="ECO:0008006" key="3">
    <source>
        <dbReference type="Google" id="ProtNLM"/>
    </source>
</evidence>
<dbReference type="Pfam" id="PF09424">
    <property type="entry name" value="YqeY"/>
    <property type="match status" value="1"/>
</dbReference>
<dbReference type="InterPro" id="IPR042184">
    <property type="entry name" value="YqeY/Aim41_N"/>
</dbReference>
<sequence>MSVLEQIEKDFQQALKVKEIDAVSTLRLIMAALKYERIRKMADLTDEDAIKILKTEIKKRKESISEYERGKRQDLMAKEQTELEIIEKYLPAQLSEEEIIAKVKKIVAENPEEENIGKIMGKIMAEFKGQA</sequence>
<dbReference type="Gene3D" id="1.10.10.410">
    <property type="match status" value="1"/>
</dbReference>
<dbReference type="Gene3D" id="1.10.1510.10">
    <property type="entry name" value="Uncharacterised protein YqeY/AIM41 PF09424, N-terminal domain"/>
    <property type="match status" value="1"/>
</dbReference>
<dbReference type="SUPFAM" id="SSF89095">
    <property type="entry name" value="GatB/YqeY motif"/>
    <property type="match status" value="1"/>
</dbReference>
<organism evidence="1 2">
    <name type="scientific">Candidatus Buchananbacteria bacterium RBG_13_36_9</name>
    <dbReference type="NCBI Taxonomy" id="1797530"/>
    <lineage>
        <taxon>Bacteria</taxon>
        <taxon>Candidatus Buchananiibacteriota</taxon>
    </lineage>
</organism>
<proteinExistence type="predicted"/>
<name>A0A1G1XPB9_9BACT</name>
<dbReference type="Proteomes" id="UP000176498">
    <property type="component" value="Unassembled WGS sequence"/>
</dbReference>
<dbReference type="PANTHER" id="PTHR28055:SF1">
    <property type="entry name" value="ALTERED INHERITANCE OF MITOCHONDRIA PROTEIN 41, MITOCHONDRIAL"/>
    <property type="match status" value="1"/>
</dbReference>
<evidence type="ECO:0000313" key="2">
    <source>
        <dbReference type="Proteomes" id="UP000176498"/>
    </source>
</evidence>
<protein>
    <recommendedName>
        <fullName evidence="3">Glutamyl-tRNA amidotransferase</fullName>
    </recommendedName>
</protein>
<dbReference type="PANTHER" id="PTHR28055">
    <property type="entry name" value="ALTERED INHERITANCE OF MITOCHONDRIA PROTEIN 41, MITOCHONDRIAL"/>
    <property type="match status" value="1"/>
</dbReference>
<comment type="caution">
    <text evidence="1">The sequence shown here is derived from an EMBL/GenBank/DDBJ whole genome shotgun (WGS) entry which is preliminary data.</text>
</comment>